<dbReference type="Proteomes" id="UP001372714">
    <property type="component" value="Chromosome"/>
</dbReference>
<dbReference type="EMBL" id="CP145723">
    <property type="protein sequence ID" value="WWM65444.1"/>
    <property type="molecule type" value="Genomic_DNA"/>
</dbReference>
<dbReference type="RefSeq" id="WP_288358220.1">
    <property type="nucleotide sequence ID" value="NZ_CP145723.1"/>
</dbReference>
<reference evidence="2 3" key="1">
    <citation type="submission" date="2024-02" db="EMBL/GenBank/DDBJ databases">
        <title>The whole genome sequence of Pseudomonas benzopyrenica MLY92.</title>
        <authorList>
            <person name="Liu Y."/>
        </authorList>
    </citation>
    <scope>NUCLEOTIDE SEQUENCE [LARGE SCALE GENOMIC DNA]</scope>
    <source>
        <strain evidence="2 3">MLY92</strain>
    </source>
</reference>
<evidence type="ECO:0000256" key="1">
    <source>
        <dbReference type="SAM" id="Coils"/>
    </source>
</evidence>
<sequence>MAILLCFNKWLEMRRADQTQVGILETDRKFQQERADKAEAKADEAWKIVIQIRDELTSVKIQNATLTEEVRHLREENQSLNAKVEDLMGKLK</sequence>
<proteinExistence type="predicted"/>
<protein>
    <submittedName>
        <fullName evidence="2">Uncharacterized protein</fullName>
    </submittedName>
</protein>
<organism evidence="2 3">
    <name type="scientific">Pseudomonas benzopyrenica</name>
    <dbReference type="NCBI Taxonomy" id="2993566"/>
    <lineage>
        <taxon>Bacteria</taxon>
        <taxon>Pseudomonadati</taxon>
        <taxon>Pseudomonadota</taxon>
        <taxon>Gammaproteobacteria</taxon>
        <taxon>Pseudomonadales</taxon>
        <taxon>Pseudomonadaceae</taxon>
        <taxon>Pseudomonas</taxon>
    </lineage>
</organism>
<keyword evidence="3" id="KW-1185">Reference proteome</keyword>
<evidence type="ECO:0000313" key="2">
    <source>
        <dbReference type="EMBL" id="WWM65444.1"/>
    </source>
</evidence>
<evidence type="ECO:0000313" key="3">
    <source>
        <dbReference type="Proteomes" id="UP001372714"/>
    </source>
</evidence>
<keyword evidence="1" id="KW-0175">Coiled coil</keyword>
<dbReference type="Gene3D" id="1.20.5.170">
    <property type="match status" value="1"/>
</dbReference>
<accession>A0ABZ2FML8</accession>
<name>A0ABZ2FML8_9PSED</name>
<gene>
    <name evidence="2" type="ORF">V6W80_17195</name>
</gene>
<feature type="coiled-coil region" evidence="1">
    <location>
        <begin position="56"/>
        <end position="90"/>
    </location>
</feature>